<keyword evidence="2 4" id="KW-0813">Transport</keyword>
<dbReference type="Pfam" id="PF00234">
    <property type="entry name" value="Tryp_alpha_amyl"/>
    <property type="match status" value="1"/>
</dbReference>
<dbReference type="GO" id="GO:0008289">
    <property type="term" value="F:lipid binding"/>
    <property type="evidence" value="ECO:0007669"/>
    <property type="project" value="UniProtKB-KW"/>
</dbReference>
<dbReference type="InterPro" id="IPR036312">
    <property type="entry name" value="Bifun_inhib/LTP/seed_sf"/>
</dbReference>
<reference evidence="7 8" key="1">
    <citation type="journal article" date="2015" name="Proc. Natl. Acad. Sci. U.S.A.">
        <title>The resurrection genome of Boea hygrometrica: A blueprint for survival of dehydration.</title>
        <authorList>
            <person name="Xiao L."/>
            <person name="Yang G."/>
            <person name="Zhang L."/>
            <person name="Yang X."/>
            <person name="Zhao S."/>
            <person name="Ji Z."/>
            <person name="Zhou Q."/>
            <person name="Hu M."/>
            <person name="Wang Y."/>
            <person name="Chen M."/>
            <person name="Xu Y."/>
            <person name="Jin H."/>
            <person name="Xiao X."/>
            <person name="Hu G."/>
            <person name="Bao F."/>
            <person name="Hu Y."/>
            <person name="Wan P."/>
            <person name="Li L."/>
            <person name="Deng X."/>
            <person name="Kuang T."/>
            <person name="Xiang C."/>
            <person name="Zhu J.K."/>
            <person name="Oliver M.J."/>
            <person name="He Y."/>
        </authorList>
    </citation>
    <scope>NUCLEOTIDE SEQUENCE [LARGE SCALE GENOMIC DNA]</scope>
    <source>
        <strain evidence="8">cv. XS01</strain>
    </source>
</reference>
<evidence type="ECO:0000256" key="2">
    <source>
        <dbReference type="ARBA" id="ARBA00022448"/>
    </source>
</evidence>
<evidence type="ECO:0000256" key="3">
    <source>
        <dbReference type="ARBA" id="ARBA00023121"/>
    </source>
</evidence>
<accession>A0A2Z7AKY6</accession>
<dbReference type="PANTHER" id="PTHR33076">
    <property type="entry name" value="NON-SPECIFIC LIPID-TRANSFER PROTEIN 2-RELATED"/>
    <property type="match status" value="1"/>
</dbReference>
<evidence type="ECO:0000256" key="5">
    <source>
        <dbReference type="SAM" id="SignalP"/>
    </source>
</evidence>
<feature type="signal peptide" evidence="5">
    <location>
        <begin position="1"/>
        <end position="29"/>
    </location>
</feature>
<comment type="function">
    <text evidence="4">Plant non-specific lipid-transfer proteins transfer phospholipids as well as galactolipids across membranes. May play a role in wax or cutin deposition in the cell walls of expanding epidermal cells and certain secretory tissues.</text>
</comment>
<sequence>MARSSIPIVPSLAAAFLIILYVLLPSSEAAISCSDVIKDIQPCISYLRSGSGPPPSPCCAGASNLASTATSSADKQTACTCIKNASKNIQLKAELAKSLPANCGISLPFAVSPDVDCSK</sequence>
<feature type="chain" id="PRO_5016299199" description="Non-specific lipid-transfer protein" evidence="5">
    <location>
        <begin position="30"/>
        <end position="119"/>
    </location>
</feature>
<keyword evidence="5" id="KW-0732">Signal</keyword>
<dbReference type="Gene3D" id="1.10.110.10">
    <property type="entry name" value="Plant lipid-transfer and hydrophobic proteins"/>
    <property type="match status" value="1"/>
</dbReference>
<dbReference type="Proteomes" id="UP000250235">
    <property type="component" value="Unassembled WGS sequence"/>
</dbReference>
<evidence type="ECO:0000256" key="1">
    <source>
        <dbReference type="ARBA" id="ARBA00009748"/>
    </source>
</evidence>
<organism evidence="7 8">
    <name type="scientific">Dorcoceras hygrometricum</name>
    <dbReference type="NCBI Taxonomy" id="472368"/>
    <lineage>
        <taxon>Eukaryota</taxon>
        <taxon>Viridiplantae</taxon>
        <taxon>Streptophyta</taxon>
        <taxon>Embryophyta</taxon>
        <taxon>Tracheophyta</taxon>
        <taxon>Spermatophyta</taxon>
        <taxon>Magnoliopsida</taxon>
        <taxon>eudicotyledons</taxon>
        <taxon>Gunneridae</taxon>
        <taxon>Pentapetalae</taxon>
        <taxon>asterids</taxon>
        <taxon>lamiids</taxon>
        <taxon>Lamiales</taxon>
        <taxon>Gesneriaceae</taxon>
        <taxon>Didymocarpoideae</taxon>
        <taxon>Trichosporeae</taxon>
        <taxon>Loxocarpinae</taxon>
        <taxon>Dorcoceras</taxon>
    </lineage>
</organism>
<gene>
    <name evidence="7" type="ORF">F511_02948</name>
</gene>
<dbReference type="SUPFAM" id="SSF47699">
    <property type="entry name" value="Bifunctional inhibitor/lipid-transfer protein/seed storage 2S albumin"/>
    <property type="match status" value="1"/>
</dbReference>
<dbReference type="InterPro" id="IPR000528">
    <property type="entry name" value="Plant_nsLTP"/>
</dbReference>
<dbReference type="SMART" id="SM00499">
    <property type="entry name" value="AAI"/>
    <property type="match status" value="1"/>
</dbReference>
<dbReference type="PRINTS" id="PR00382">
    <property type="entry name" value="LIPIDTRNSFER"/>
</dbReference>
<dbReference type="EMBL" id="KV014877">
    <property type="protein sequence ID" value="KZV21790.1"/>
    <property type="molecule type" value="Genomic_DNA"/>
</dbReference>
<proteinExistence type="inferred from homology"/>
<keyword evidence="3 4" id="KW-0446">Lipid-binding</keyword>
<name>A0A2Z7AKY6_9LAMI</name>
<evidence type="ECO:0000256" key="4">
    <source>
        <dbReference type="RuleBase" id="RU000628"/>
    </source>
</evidence>
<evidence type="ECO:0000313" key="8">
    <source>
        <dbReference type="Proteomes" id="UP000250235"/>
    </source>
</evidence>
<dbReference type="CDD" id="cd01960">
    <property type="entry name" value="nsLTP1"/>
    <property type="match status" value="1"/>
</dbReference>
<comment type="similarity">
    <text evidence="1 4">Belongs to the plant LTP family.</text>
</comment>
<protein>
    <recommendedName>
        <fullName evidence="4">Non-specific lipid-transfer protein</fullName>
    </recommendedName>
</protein>
<dbReference type="AlphaFoldDB" id="A0A2Z7AKY6"/>
<dbReference type="InterPro" id="IPR016140">
    <property type="entry name" value="Bifunc_inhib/LTP/seed_store"/>
</dbReference>
<feature type="domain" description="Bifunctional inhibitor/plant lipid transfer protein/seed storage helical" evidence="6">
    <location>
        <begin position="33"/>
        <end position="117"/>
    </location>
</feature>
<keyword evidence="8" id="KW-1185">Reference proteome</keyword>
<evidence type="ECO:0000313" key="7">
    <source>
        <dbReference type="EMBL" id="KZV21790.1"/>
    </source>
</evidence>
<evidence type="ECO:0000259" key="6">
    <source>
        <dbReference type="SMART" id="SM00499"/>
    </source>
</evidence>
<dbReference type="GO" id="GO:0006869">
    <property type="term" value="P:lipid transport"/>
    <property type="evidence" value="ECO:0007669"/>
    <property type="project" value="InterPro"/>
</dbReference>
<dbReference type="OrthoDB" id="1920459at2759"/>